<evidence type="ECO:0008006" key="4">
    <source>
        <dbReference type="Google" id="ProtNLM"/>
    </source>
</evidence>
<proteinExistence type="predicted"/>
<dbReference type="Proteomes" id="UP000199450">
    <property type="component" value="Unassembled WGS sequence"/>
</dbReference>
<organism evidence="2 3">
    <name type="scientific">Chryseobacterium taichungense</name>
    <dbReference type="NCBI Taxonomy" id="295069"/>
    <lineage>
        <taxon>Bacteria</taxon>
        <taxon>Pseudomonadati</taxon>
        <taxon>Bacteroidota</taxon>
        <taxon>Flavobacteriia</taxon>
        <taxon>Flavobacteriales</taxon>
        <taxon>Weeksellaceae</taxon>
        <taxon>Chryseobacterium group</taxon>
        <taxon>Chryseobacterium</taxon>
    </lineage>
</organism>
<feature type="compositionally biased region" description="Polar residues" evidence="1">
    <location>
        <begin position="24"/>
        <end position="42"/>
    </location>
</feature>
<name>A0A1H8CMS1_9FLAO</name>
<gene>
    <name evidence="2" type="ORF">SAMN05421856_11015</name>
</gene>
<dbReference type="AlphaFoldDB" id="A0A1H8CMS1"/>
<evidence type="ECO:0000256" key="1">
    <source>
        <dbReference type="SAM" id="MobiDB-lite"/>
    </source>
</evidence>
<dbReference type="RefSeq" id="WP_078797540.1">
    <property type="nucleotide sequence ID" value="NZ_FOBV01000010.1"/>
</dbReference>
<sequence>MKKYISILGLVTAWVLQSCERNGTDFTESENHNPTAINQAKASGNEGDDVPDVPSMNSFKDTGDDDPPKDKQHWKIVYDTLR</sequence>
<reference evidence="3" key="1">
    <citation type="submission" date="2016-10" db="EMBL/GenBank/DDBJ databases">
        <authorList>
            <person name="Varghese N."/>
            <person name="Submissions S."/>
        </authorList>
    </citation>
    <scope>NUCLEOTIDE SEQUENCE [LARGE SCALE GENOMIC DNA]</scope>
    <source>
        <strain evidence="3">DSM 17453</strain>
    </source>
</reference>
<dbReference type="PROSITE" id="PS51257">
    <property type="entry name" value="PROKAR_LIPOPROTEIN"/>
    <property type="match status" value="1"/>
</dbReference>
<keyword evidence="3" id="KW-1185">Reference proteome</keyword>
<evidence type="ECO:0000313" key="2">
    <source>
        <dbReference type="EMBL" id="SEM96335.1"/>
    </source>
</evidence>
<dbReference type="OrthoDB" id="1262304at2"/>
<feature type="region of interest" description="Disordered" evidence="1">
    <location>
        <begin position="24"/>
        <end position="73"/>
    </location>
</feature>
<accession>A0A1H8CMS1</accession>
<protein>
    <recommendedName>
        <fullName evidence="4">Lipoprotein</fullName>
    </recommendedName>
</protein>
<dbReference type="STRING" id="295069.SAMN05421856_11015"/>
<evidence type="ECO:0000313" key="3">
    <source>
        <dbReference type="Proteomes" id="UP000199450"/>
    </source>
</evidence>
<dbReference type="EMBL" id="FOBV01000010">
    <property type="protein sequence ID" value="SEM96335.1"/>
    <property type="molecule type" value="Genomic_DNA"/>
</dbReference>